<dbReference type="Pfam" id="PF00122">
    <property type="entry name" value="E1-E2_ATPase"/>
    <property type="match status" value="1"/>
</dbReference>
<dbReference type="PANTHER" id="PTHR43520:SF5">
    <property type="entry name" value="CATION-TRANSPORTING P-TYPE ATPASE-RELATED"/>
    <property type="match status" value="1"/>
</dbReference>
<dbReference type="InterPro" id="IPR036412">
    <property type="entry name" value="HAD-like_sf"/>
</dbReference>
<evidence type="ECO:0000256" key="13">
    <source>
        <dbReference type="ARBA" id="ARBA00023065"/>
    </source>
</evidence>
<dbReference type="NCBIfam" id="TIGR01525">
    <property type="entry name" value="ATPase-IB_hvy"/>
    <property type="match status" value="1"/>
</dbReference>
<dbReference type="CDD" id="cd00371">
    <property type="entry name" value="HMA"/>
    <property type="match status" value="1"/>
</dbReference>
<comment type="similarity">
    <text evidence="2 15">Belongs to the cation transport ATPase (P-type) (TC 3.A.3) family. Type IB subfamily.</text>
</comment>
<dbReference type="CDD" id="cd02079">
    <property type="entry name" value="P-type_ATPase_HM"/>
    <property type="match status" value="1"/>
</dbReference>
<feature type="transmembrane region" description="Helical" evidence="15">
    <location>
        <begin position="409"/>
        <end position="439"/>
    </location>
</feature>
<evidence type="ECO:0000256" key="7">
    <source>
        <dbReference type="ARBA" id="ARBA00022723"/>
    </source>
</evidence>
<evidence type="ECO:0000256" key="14">
    <source>
        <dbReference type="ARBA" id="ARBA00023136"/>
    </source>
</evidence>
<feature type="transmembrane region" description="Helical" evidence="15">
    <location>
        <begin position="228"/>
        <end position="246"/>
    </location>
</feature>
<feature type="transmembrane region" description="Helical" evidence="15">
    <location>
        <begin position="720"/>
        <end position="739"/>
    </location>
</feature>
<dbReference type="EMBL" id="JAXOJX010000056">
    <property type="protein sequence ID" value="MDZ5460033.1"/>
    <property type="molecule type" value="Genomic_DNA"/>
</dbReference>
<evidence type="ECO:0000256" key="10">
    <source>
        <dbReference type="ARBA" id="ARBA00022842"/>
    </source>
</evidence>
<dbReference type="Proteomes" id="UP001293718">
    <property type="component" value="Unassembled WGS sequence"/>
</dbReference>
<evidence type="ECO:0000313" key="18">
    <source>
        <dbReference type="Proteomes" id="UP001293718"/>
    </source>
</evidence>
<keyword evidence="14 15" id="KW-0472">Membrane</keyword>
<reference evidence="17 18" key="1">
    <citation type="submission" date="2023-11" db="EMBL/GenBank/DDBJ databases">
        <title>Draft genome of Azohydromonas lata strain H1 (DSM1123), a polyhydroxyalkanoate producer.</title>
        <authorList>
            <person name="Traversa D."/>
            <person name="D'Addabbo P."/>
            <person name="Pazzani C."/>
            <person name="Manzari C."/>
            <person name="Chiara M."/>
            <person name="Scrascia M."/>
        </authorList>
    </citation>
    <scope>NUCLEOTIDE SEQUENCE [LARGE SCALE GENOMIC DNA]</scope>
    <source>
        <strain evidence="17 18">H1</strain>
    </source>
</reference>
<keyword evidence="4 15" id="KW-1003">Cell membrane</keyword>
<organism evidence="17 18">
    <name type="scientific">Azohydromonas lata</name>
    <dbReference type="NCBI Taxonomy" id="45677"/>
    <lineage>
        <taxon>Bacteria</taxon>
        <taxon>Pseudomonadati</taxon>
        <taxon>Pseudomonadota</taxon>
        <taxon>Betaproteobacteria</taxon>
        <taxon>Burkholderiales</taxon>
        <taxon>Sphaerotilaceae</taxon>
        <taxon>Azohydromonas</taxon>
    </lineage>
</organism>
<keyword evidence="10" id="KW-0460">Magnesium</keyword>
<feature type="transmembrane region" description="Helical" evidence="15">
    <location>
        <begin position="196"/>
        <end position="216"/>
    </location>
</feature>
<evidence type="ECO:0000256" key="6">
    <source>
        <dbReference type="ARBA" id="ARBA00022692"/>
    </source>
</evidence>
<feature type="transmembrane region" description="Helical" evidence="15">
    <location>
        <begin position="163"/>
        <end position="184"/>
    </location>
</feature>
<keyword evidence="8 15" id="KW-0547">Nucleotide-binding</keyword>
<dbReference type="PRINTS" id="PR00119">
    <property type="entry name" value="CATATPASE"/>
</dbReference>
<keyword evidence="7 15" id="KW-0479">Metal-binding</keyword>
<sequence length="764" mass="81727">MNASTATFAPSTAEQHDLAVLDDPQEQQRFTRWRVDRQGRRMGESVLRLSGMWCAACADTIEQALAAVPGVESARVSASAERARIEWDPQRVRVADMVQAIRRAGYDAVPDAAEPARALRVTENRQAIWRLFVAWFCMMQVMMMATPIYVARPGEMAPDLRQLLNWGSWVLSIPLVWWSAAPFLKGAWRSLRTRRIGMDVPVALGVLVTFIASSGATFDPGGIFGHEVYFDSLSMFVSFLLAGRYLEMRARHRVAATLEEALARMPQSASRVREDGSLETVSVYALRPGDLVQVALGESFPADGELVEGRTQADESLLSGESRPVPRGAGDALVGGSVNVGAPVRMRVHRVGADTRYEHIVALMQQALTERPALARAADRWARPFLWVVLALAAGASLAWSFIDPSRAVWVAVSVLIVTCPCALSLAAPSVMVAAAGGLARRGVLLQRLDALEALARVRHLFIDKTGTLTEDSLALREIVHAKSLSAHEAAALRPRAAAMARWSTHPLSRALVQAVEQGGADAAMVPSADGWTQVREQPGQGLSALDAQGVEWRLGRASWVADAPVEDGSDALQAAFGPRGQVLLTFCFEERLREDAAAAMAALRAAGMEPALLSGDAPSRVQRVAQRLSLPVAAAGATPEAKLQAVREAQARGEVVAMVGDGVNDAPVLAQADVSFAMGEGALVARAHADAILPSQRLQALADARSIAAKAMSVVRQNIAWAALYNLACIPLALAGWLPPWAAGLGMAASSLLVVGNSLRLAR</sequence>
<keyword evidence="5" id="KW-0597">Phosphoprotein</keyword>
<dbReference type="NCBIfam" id="TIGR01494">
    <property type="entry name" value="ATPase_P-type"/>
    <property type="match status" value="2"/>
</dbReference>
<dbReference type="PROSITE" id="PS00154">
    <property type="entry name" value="ATPASE_E1_E2"/>
    <property type="match status" value="1"/>
</dbReference>
<evidence type="ECO:0000256" key="8">
    <source>
        <dbReference type="ARBA" id="ARBA00022741"/>
    </source>
</evidence>
<evidence type="ECO:0000256" key="3">
    <source>
        <dbReference type="ARBA" id="ARBA00022448"/>
    </source>
</evidence>
<evidence type="ECO:0000256" key="9">
    <source>
        <dbReference type="ARBA" id="ARBA00022840"/>
    </source>
</evidence>
<evidence type="ECO:0000259" key="16">
    <source>
        <dbReference type="PROSITE" id="PS50846"/>
    </source>
</evidence>
<dbReference type="InterPro" id="IPR023299">
    <property type="entry name" value="ATPase_P-typ_cyto_dom_N"/>
</dbReference>
<dbReference type="SUPFAM" id="SSF56784">
    <property type="entry name" value="HAD-like"/>
    <property type="match status" value="1"/>
</dbReference>
<protein>
    <submittedName>
        <fullName evidence="17">Cation-translocating P-type ATPase</fullName>
    </submittedName>
</protein>
<evidence type="ECO:0000256" key="15">
    <source>
        <dbReference type="RuleBase" id="RU362081"/>
    </source>
</evidence>
<evidence type="ECO:0000256" key="12">
    <source>
        <dbReference type="ARBA" id="ARBA00022989"/>
    </source>
</evidence>
<keyword evidence="3" id="KW-0813">Transport</keyword>
<keyword evidence="9 15" id="KW-0067">ATP-binding</keyword>
<dbReference type="InterPro" id="IPR006121">
    <property type="entry name" value="HMA_dom"/>
</dbReference>
<dbReference type="PANTHER" id="PTHR43520">
    <property type="entry name" value="ATP7, ISOFORM B"/>
    <property type="match status" value="1"/>
</dbReference>
<accession>A0ABU5IMA9</accession>
<dbReference type="InterPro" id="IPR018303">
    <property type="entry name" value="ATPase_P-typ_P_site"/>
</dbReference>
<comment type="caution">
    <text evidence="17">The sequence shown here is derived from an EMBL/GenBank/DDBJ whole genome shotgun (WGS) entry which is preliminary data.</text>
</comment>
<dbReference type="InterPro" id="IPR036163">
    <property type="entry name" value="HMA_dom_sf"/>
</dbReference>
<dbReference type="Gene3D" id="3.30.70.100">
    <property type="match status" value="1"/>
</dbReference>
<evidence type="ECO:0000256" key="5">
    <source>
        <dbReference type="ARBA" id="ARBA00022553"/>
    </source>
</evidence>
<keyword evidence="11" id="KW-1278">Translocase</keyword>
<evidence type="ECO:0000256" key="2">
    <source>
        <dbReference type="ARBA" id="ARBA00006024"/>
    </source>
</evidence>
<keyword evidence="18" id="KW-1185">Reference proteome</keyword>
<dbReference type="InterPro" id="IPR059000">
    <property type="entry name" value="ATPase_P-type_domA"/>
</dbReference>
<dbReference type="InterPro" id="IPR008250">
    <property type="entry name" value="ATPase_P-typ_transduc_dom_A_sf"/>
</dbReference>
<dbReference type="Pfam" id="PF00702">
    <property type="entry name" value="Hydrolase"/>
    <property type="match status" value="1"/>
</dbReference>
<evidence type="ECO:0000313" key="17">
    <source>
        <dbReference type="EMBL" id="MDZ5460033.1"/>
    </source>
</evidence>
<name>A0ABU5IMA9_9BURK</name>
<dbReference type="InterPro" id="IPR001757">
    <property type="entry name" value="P_typ_ATPase"/>
</dbReference>
<dbReference type="NCBIfam" id="TIGR01511">
    <property type="entry name" value="ATPase-IB1_Cu"/>
    <property type="match status" value="1"/>
</dbReference>
<comment type="subcellular location">
    <subcellularLocation>
        <location evidence="1">Cell membrane</location>
        <topology evidence="1">Multi-pass membrane protein</topology>
    </subcellularLocation>
</comment>
<keyword evidence="12 15" id="KW-1133">Transmembrane helix</keyword>
<feature type="transmembrane region" description="Helical" evidence="15">
    <location>
        <begin position="127"/>
        <end position="151"/>
    </location>
</feature>
<dbReference type="SUPFAM" id="SSF81653">
    <property type="entry name" value="Calcium ATPase, transduction domain A"/>
    <property type="match status" value="1"/>
</dbReference>
<dbReference type="Gene3D" id="3.40.50.1000">
    <property type="entry name" value="HAD superfamily/HAD-like"/>
    <property type="match status" value="1"/>
</dbReference>
<gene>
    <name evidence="17" type="ORF">SM757_25975</name>
</gene>
<dbReference type="InterPro" id="IPR023298">
    <property type="entry name" value="ATPase_P-typ_TM_dom_sf"/>
</dbReference>
<dbReference type="InterPro" id="IPR023214">
    <property type="entry name" value="HAD_sf"/>
</dbReference>
<dbReference type="Pfam" id="PF00403">
    <property type="entry name" value="HMA"/>
    <property type="match status" value="1"/>
</dbReference>
<proteinExistence type="inferred from homology"/>
<dbReference type="InterPro" id="IPR027256">
    <property type="entry name" value="P-typ_ATPase_IB"/>
</dbReference>
<feature type="transmembrane region" description="Helical" evidence="15">
    <location>
        <begin position="385"/>
        <end position="403"/>
    </location>
</feature>
<evidence type="ECO:0000256" key="4">
    <source>
        <dbReference type="ARBA" id="ARBA00022475"/>
    </source>
</evidence>
<dbReference type="Gene3D" id="3.40.1110.10">
    <property type="entry name" value="Calcium-transporting ATPase, cytoplasmic domain N"/>
    <property type="match status" value="1"/>
</dbReference>
<keyword evidence="6 15" id="KW-0812">Transmembrane</keyword>
<evidence type="ECO:0000256" key="11">
    <source>
        <dbReference type="ARBA" id="ARBA00022967"/>
    </source>
</evidence>
<keyword evidence="13" id="KW-0406">Ion transport</keyword>
<evidence type="ECO:0000256" key="1">
    <source>
        <dbReference type="ARBA" id="ARBA00004651"/>
    </source>
</evidence>
<dbReference type="RefSeq" id="WP_322467618.1">
    <property type="nucleotide sequence ID" value="NZ_JAXOJX010000056.1"/>
</dbReference>
<dbReference type="PROSITE" id="PS50846">
    <property type="entry name" value="HMA_2"/>
    <property type="match status" value="1"/>
</dbReference>
<dbReference type="SUPFAM" id="SSF81665">
    <property type="entry name" value="Calcium ATPase, transmembrane domain M"/>
    <property type="match status" value="1"/>
</dbReference>
<dbReference type="Gene3D" id="2.70.150.10">
    <property type="entry name" value="Calcium-transporting ATPase, cytoplasmic transduction domain A"/>
    <property type="match status" value="1"/>
</dbReference>
<feature type="domain" description="HMA" evidence="16">
    <location>
        <begin position="43"/>
        <end position="109"/>
    </location>
</feature>
<dbReference type="SUPFAM" id="SSF55008">
    <property type="entry name" value="HMA, heavy metal-associated domain"/>
    <property type="match status" value="1"/>
</dbReference>